<feature type="transmembrane region" description="Helical" evidence="2">
    <location>
        <begin position="21"/>
        <end position="44"/>
    </location>
</feature>
<organism evidence="3 4">
    <name type="scientific">Planomonospora corallina</name>
    <dbReference type="NCBI Taxonomy" id="1806052"/>
    <lineage>
        <taxon>Bacteria</taxon>
        <taxon>Bacillati</taxon>
        <taxon>Actinomycetota</taxon>
        <taxon>Actinomycetes</taxon>
        <taxon>Streptosporangiales</taxon>
        <taxon>Streptosporangiaceae</taxon>
        <taxon>Planomonospora</taxon>
    </lineage>
</organism>
<keyword evidence="2" id="KW-0472">Membrane</keyword>
<proteinExistence type="predicted"/>
<feature type="region of interest" description="Disordered" evidence="1">
    <location>
        <begin position="113"/>
        <end position="137"/>
    </location>
</feature>
<dbReference type="Proteomes" id="UP001595850">
    <property type="component" value="Unassembled WGS sequence"/>
</dbReference>
<keyword evidence="2" id="KW-0812">Transmembrane</keyword>
<evidence type="ECO:0000313" key="4">
    <source>
        <dbReference type="Proteomes" id="UP001595850"/>
    </source>
</evidence>
<keyword evidence="4" id="KW-1185">Reference proteome</keyword>
<reference evidence="4" key="1">
    <citation type="journal article" date="2019" name="Int. J. Syst. Evol. Microbiol.">
        <title>The Global Catalogue of Microorganisms (GCM) 10K type strain sequencing project: providing services to taxonomists for standard genome sequencing and annotation.</title>
        <authorList>
            <consortium name="The Broad Institute Genomics Platform"/>
            <consortium name="The Broad Institute Genome Sequencing Center for Infectious Disease"/>
            <person name="Wu L."/>
            <person name="Ma J."/>
        </authorList>
    </citation>
    <scope>NUCLEOTIDE SEQUENCE [LARGE SCALE GENOMIC DNA]</scope>
    <source>
        <strain evidence="4">TBRC 4489</strain>
    </source>
</reference>
<evidence type="ECO:0000313" key="3">
    <source>
        <dbReference type="EMBL" id="MFC4057097.1"/>
    </source>
</evidence>
<gene>
    <name evidence="3" type="ORF">ACFOWE_02245</name>
</gene>
<evidence type="ECO:0000256" key="2">
    <source>
        <dbReference type="SAM" id="Phobius"/>
    </source>
</evidence>
<keyword evidence="2" id="KW-1133">Transmembrane helix</keyword>
<name>A0ABV8HYT8_9ACTN</name>
<dbReference type="RefSeq" id="WP_377285051.1">
    <property type="nucleotide sequence ID" value="NZ_JBHSBM010000008.1"/>
</dbReference>
<comment type="caution">
    <text evidence="3">The sequence shown here is derived from an EMBL/GenBank/DDBJ whole genome shotgun (WGS) entry which is preliminary data.</text>
</comment>
<protein>
    <submittedName>
        <fullName evidence="3">Uncharacterized protein</fullName>
    </submittedName>
</protein>
<dbReference type="EMBL" id="JBHSBM010000008">
    <property type="protein sequence ID" value="MFC4057097.1"/>
    <property type="molecule type" value="Genomic_DNA"/>
</dbReference>
<sequence length="137" mass="15059">MKGVSESVRGAFARMTISRALRFGLSVVIGLLLLPAATSAWYLWQASSQVGDLADTHMPTARITGEIDGLMNKYRKEQWEYLALPEGDEEVPATVEAMAEEDAEMRALFAGFRELSPNEESSPPWPRTRAPGRTTSG</sequence>
<evidence type="ECO:0000256" key="1">
    <source>
        <dbReference type="SAM" id="MobiDB-lite"/>
    </source>
</evidence>
<accession>A0ABV8HYT8</accession>